<dbReference type="AlphaFoldDB" id="A0A1X0NM18"/>
<protein>
    <submittedName>
        <fullName evidence="3">Uncharacterized protein</fullName>
    </submittedName>
</protein>
<keyword evidence="1" id="KW-0175">Coiled coil</keyword>
<feature type="region of interest" description="Disordered" evidence="2">
    <location>
        <begin position="469"/>
        <end position="511"/>
    </location>
</feature>
<feature type="compositionally biased region" description="Low complexity" evidence="2">
    <location>
        <begin position="798"/>
        <end position="810"/>
    </location>
</feature>
<dbReference type="OrthoDB" id="265214at2759"/>
<sequence length="864" mass="97308">MGCRHTIQRLAPHVRRPPHRRAWLAPTLASHQELDAGIAARQHADRKNLKKSKRPFANYFRAEYRTSPTYSPPVIRTNGHVSSYDTVQVMTNPNRSWTPFWGRATGGVRTHRKRQDVLEQTLPQFGDDGLDRTIERLLELRFQWDREDEMLAPSLVPPSMRTMTEHCLPFASTSQQQRQQQEEQKQESIGVNCVELDGEQVPLSIFRTRGRRKGPLIPKGSLGFSGVDTIPAIVVDATRGPLVSSPTEVSMNVRWKATNREAASVSEMLRLQQSIGRVPIIGLPTRSLLLLLKVYATMEVENPALAVSLAIAGAEHYHEYTYTQCLELLRCLRRVAYVQGLARLSNTSTDIFTLYHDATRCQTFFADYIRDAAPFLADRVWSRLPEHVQRLTRRKLFIDLTDLLMLAVEIQGGKLPRNLPNPVSSAVYASKYLFLRYTLQLDDEMMIEYAKHMSAAAASGAGAIVSGTGIGTGTDPTSSSEDVKKEVSTLTSSNQNQNQQLTTSHDQEDEECEVSSTTKPFIVWLCVSFFVRLIAEAVGDVLRHVEISLKQHVQLAKEYEATATWGGSRLQRLKAETNLQRHLDRIAAPFPRHSIYQRIGRKTPKTLRLRLIPLDVFLDTFRRTRQAPIPTKDRRILGHVESPFATVLSRSALAEKHIRRACDVLDWAAMMLTHCTNIVKRVPTPVKRAQRLDNSAEPTMTSSSSTHSSCSSCSCSRLEGMDDRFVWCEALVRSRVQNDIDSLFIYVPWQGLEEQMQTLAGEKTRDNVEEKKTEKEVKDMACVPDACFLLDLLATTPSSESGDSRNSSSSIVQGSKGEEKQITGSTTAEQKAQKMLEALQESVERFQLAVSNLIDAQEEYFLIV</sequence>
<accession>A0A1X0NM18</accession>
<dbReference type="EMBL" id="NBCO01000033">
    <property type="protein sequence ID" value="ORC85756.1"/>
    <property type="molecule type" value="Genomic_DNA"/>
</dbReference>
<reference evidence="3 4" key="1">
    <citation type="submission" date="2017-03" db="EMBL/GenBank/DDBJ databases">
        <title>An alternative strategy for trypanosome survival in the mammalian bloodstream revealed through genome and transcriptome analysis of the ubiquitous bovine parasite Trypanosoma (Megatrypanum) theileri.</title>
        <authorList>
            <person name="Kelly S."/>
            <person name="Ivens A."/>
            <person name="Mott A."/>
            <person name="O'Neill E."/>
            <person name="Emms D."/>
            <person name="Macleod O."/>
            <person name="Voorheis P."/>
            <person name="Matthews J."/>
            <person name="Matthews K."/>
            <person name="Carrington M."/>
        </authorList>
    </citation>
    <scope>NUCLEOTIDE SEQUENCE [LARGE SCALE GENOMIC DNA]</scope>
    <source>
        <strain evidence="3">Edinburgh</strain>
    </source>
</reference>
<feature type="compositionally biased region" description="Low complexity" evidence="2">
    <location>
        <begin position="488"/>
        <end position="504"/>
    </location>
</feature>
<evidence type="ECO:0000313" key="3">
    <source>
        <dbReference type="EMBL" id="ORC85756.1"/>
    </source>
</evidence>
<keyword evidence="4" id="KW-1185">Reference proteome</keyword>
<evidence type="ECO:0000256" key="2">
    <source>
        <dbReference type="SAM" id="MobiDB-lite"/>
    </source>
</evidence>
<gene>
    <name evidence="3" type="ORF">TM35_000332130</name>
</gene>
<feature type="coiled-coil region" evidence="1">
    <location>
        <begin position="829"/>
        <end position="856"/>
    </location>
</feature>
<evidence type="ECO:0000256" key="1">
    <source>
        <dbReference type="SAM" id="Coils"/>
    </source>
</evidence>
<evidence type="ECO:0000313" key="4">
    <source>
        <dbReference type="Proteomes" id="UP000192257"/>
    </source>
</evidence>
<dbReference type="VEuPathDB" id="TriTrypDB:TM35_000332130"/>
<name>A0A1X0NM18_9TRYP</name>
<feature type="region of interest" description="Disordered" evidence="2">
    <location>
        <begin position="797"/>
        <end position="829"/>
    </location>
</feature>
<dbReference type="RefSeq" id="XP_028879822.1">
    <property type="nucleotide sequence ID" value="XM_029028969.1"/>
</dbReference>
<dbReference type="Proteomes" id="UP000192257">
    <property type="component" value="Unassembled WGS sequence"/>
</dbReference>
<organism evidence="3 4">
    <name type="scientific">Trypanosoma theileri</name>
    <dbReference type="NCBI Taxonomy" id="67003"/>
    <lineage>
        <taxon>Eukaryota</taxon>
        <taxon>Discoba</taxon>
        <taxon>Euglenozoa</taxon>
        <taxon>Kinetoplastea</taxon>
        <taxon>Metakinetoplastina</taxon>
        <taxon>Trypanosomatida</taxon>
        <taxon>Trypanosomatidae</taxon>
        <taxon>Trypanosoma</taxon>
    </lineage>
</organism>
<comment type="caution">
    <text evidence="3">The sequence shown here is derived from an EMBL/GenBank/DDBJ whole genome shotgun (WGS) entry which is preliminary data.</text>
</comment>
<dbReference type="GeneID" id="39988749"/>
<proteinExistence type="predicted"/>